<protein>
    <submittedName>
        <fullName evidence="1">Uncharacterized protein</fullName>
    </submittedName>
</protein>
<reference evidence="1" key="1">
    <citation type="submission" date="2014-05" db="EMBL/GenBank/DDBJ databases">
        <authorList>
            <person name="Chronopoulou M."/>
        </authorList>
    </citation>
    <scope>NUCLEOTIDE SEQUENCE</scope>
    <source>
        <tissue evidence="1">Whole organism</tissue>
    </source>
</reference>
<evidence type="ECO:0000313" key="1">
    <source>
        <dbReference type="EMBL" id="CDW29529.1"/>
    </source>
</evidence>
<feature type="non-terminal residue" evidence="1">
    <location>
        <position position="1"/>
    </location>
</feature>
<sequence length="63" mass="7541">NLFVFNTRFSCAFRIHRRCNRLAYLFFQAVFQLENCRRTFSSSGSLLKLLIKLRTLNCTMLFL</sequence>
<proteinExistence type="predicted"/>
<name>A0A0K2TU45_LEPSM</name>
<dbReference type="EMBL" id="HACA01012168">
    <property type="protein sequence ID" value="CDW29529.1"/>
    <property type="molecule type" value="Transcribed_RNA"/>
</dbReference>
<dbReference type="AlphaFoldDB" id="A0A0K2TU45"/>
<organism evidence="1">
    <name type="scientific">Lepeophtheirus salmonis</name>
    <name type="common">Salmon louse</name>
    <name type="synonym">Caligus salmonis</name>
    <dbReference type="NCBI Taxonomy" id="72036"/>
    <lineage>
        <taxon>Eukaryota</taxon>
        <taxon>Metazoa</taxon>
        <taxon>Ecdysozoa</taxon>
        <taxon>Arthropoda</taxon>
        <taxon>Crustacea</taxon>
        <taxon>Multicrustacea</taxon>
        <taxon>Hexanauplia</taxon>
        <taxon>Copepoda</taxon>
        <taxon>Siphonostomatoida</taxon>
        <taxon>Caligidae</taxon>
        <taxon>Lepeophtheirus</taxon>
    </lineage>
</organism>
<accession>A0A0K2TU45</accession>